<evidence type="ECO:0000256" key="1">
    <source>
        <dbReference type="SAM" id="MobiDB-lite"/>
    </source>
</evidence>
<evidence type="ECO:0000313" key="4">
    <source>
        <dbReference type="Proteomes" id="UP000027361"/>
    </source>
</evidence>
<protein>
    <recommendedName>
        <fullName evidence="2">Metallo-beta-lactamase domain-containing protein</fullName>
    </recommendedName>
</protein>
<name>A0A066V9Q5_TILAU</name>
<comment type="caution">
    <text evidence="3">The sequence shown here is derived from an EMBL/GenBank/DDBJ whole genome shotgun (WGS) entry which is preliminary data.</text>
</comment>
<organism evidence="3 4">
    <name type="scientific">Tilletiaria anomala (strain ATCC 24038 / CBS 436.72 / UBC 951)</name>
    <dbReference type="NCBI Taxonomy" id="1037660"/>
    <lineage>
        <taxon>Eukaryota</taxon>
        <taxon>Fungi</taxon>
        <taxon>Dikarya</taxon>
        <taxon>Basidiomycota</taxon>
        <taxon>Ustilaginomycotina</taxon>
        <taxon>Exobasidiomycetes</taxon>
        <taxon>Georgefischeriales</taxon>
        <taxon>Tilletiariaceae</taxon>
        <taxon>Tilletiaria</taxon>
    </lineage>
</organism>
<dbReference type="InterPro" id="IPR036866">
    <property type="entry name" value="RibonucZ/Hydroxyglut_hydro"/>
</dbReference>
<dbReference type="Proteomes" id="UP000027361">
    <property type="component" value="Unassembled WGS sequence"/>
</dbReference>
<dbReference type="InterPro" id="IPR001279">
    <property type="entry name" value="Metallo-B-lactamas"/>
</dbReference>
<dbReference type="SUPFAM" id="SSF56281">
    <property type="entry name" value="Metallo-hydrolase/oxidoreductase"/>
    <property type="match status" value="1"/>
</dbReference>
<evidence type="ECO:0000313" key="3">
    <source>
        <dbReference type="EMBL" id="KDN37023.1"/>
    </source>
</evidence>
<dbReference type="Pfam" id="PF12706">
    <property type="entry name" value="Lactamase_B_2"/>
    <property type="match status" value="1"/>
</dbReference>
<keyword evidence="4" id="KW-1185">Reference proteome</keyword>
<dbReference type="EMBL" id="JMSN01000151">
    <property type="protein sequence ID" value="KDN37023.1"/>
    <property type="molecule type" value="Genomic_DNA"/>
</dbReference>
<proteinExistence type="predicted"/>
<dbReference type="InParanoid" id="A0A066V9Q5"/>
<dbReference type="OMA" id="FHHIPRI"/>
<accession>A0A066V9Q5</accession>
<dbReference type="HOGENOM" id="CLU_044538_1_2_1"/>
<feature type="region of interest" description="Disordered" evidence="1">
    <location>
        <begin position="17"/>
        <end position="41"/>
    </location>
</feature>
<dbReference type="OrthoDB" id="341300at2759"/>
<dbReference type="GeneID" id="25265419"/>
<dbReference type="FunCoup" id="A0A066V9Q5">
    <property type="interactions" value="3"/>
</dbReference>
<dbReference type="CDD" id="cd16279">
    <property type="entry name" value="metallo-hydrolase-like_MBL-fold"/>
    <property type="match status" value="1"/>
</dbReference>
<dbReference type="RefSeq" id="XP_013240232.1">
    <property type="nucleotide sequence ID" value="XM_013384778.1"/>
</dbReference>
<gene>
    <name evidence="3" type="ORF">K437DRAFT_259954</name>
</gene>
<reference evidence="3 4" key="1">
    <citation type="submission" date="2014-05" db="EMBL/GenBank/DDBJ databases">
        <title>Draft genome sequence of a rare smut relative, Tilletiaria anomala UBC 951.</title>
        <authorList>
            <consortium name="DOE Joint Genome Institute"/>
            <person name="Toome M."/>
            <person name="Kuo A."/>
            <person name="Henrissat B."/>
            <person name="Lipzen A."/>
            <person name="Tritt A."/>
            <person name="Yoshinaga Y."/>
            <person name="Zane M."/>
            <person name="Barry K."/>
            <person name="Grigoriev I.V."/>
            <person name="Spatafora J.W."/>
            <person name="Aimea M.C."/>
        </authorList>
    </citation>
    <scope>NUCLEOTIDE SEQUENCE [LARGE SCALE GENOMIC DNA]</scope>
    <source>
        <strain evidence="3 4">UBC 951</strain>
    </source>
</reference>
<feature type="domain" description="Metallo-beta-lactamase" evidence="2">
    <location>
        <begin position="135"/>
        <end position="323"/>
    </location>
</feature>
<sequence length="423" mass="46694">MRIDHIALGFQKELAQANGGPRVLPNPPAAGAGDPHDHPDTLYPLPPLSSAWIDKLIFLGTGTSGQVPAIHCITHEDVDERDGGFGANVTCAACADALKYGEASRNRRKCTSALVVGGKSKGKGKSAAHDDQLTILIDCGPTFYSSAIYCFPRYNLRRIDAVLLTHAHADALLGLDHLRAWTIGHMVQKYVDVYLTQETMSVVENMFPYLVDRSKATGGGGVGALRWHIIDPNKKFTIGRGTNTVDVMPLPVLHGFVNRKDPFAFVGFRIAELSYISDCHEIPDATSKLVEGSKVLVIDALKWERHTSHFSIAQALQYSLSIRDLRLALLTDLTHMVEHWDLSAQLQDWERGMRDAAALVLKRGELLQGRWWSPYWDENASEYDRHLSLSRGPPPALPSGDIASVALPIFRVAYDEQAVIFER</sequence>
<evidence type="ECO:0000259" key="2">
    <source>
        <dbReference type="Pfam" id="PF12706"/>
    </source>
</evidence>
<dbReference type="STRING" id="1037660.A0A066V9Q5"/>
<dbReference type="PANTHER" id="PTHR42663">
    <property type="entry name" value="HYDROLASE C777.06C-RELATED-RELATED"/>
    <property type="match status" value="1"/>
</dbReference>
<dbReference type="AlphaFoldDB" id="A0A066V9Q5"/>
<dbReference type="Gene3D" id="3.60.15.10">
    <property type="entry name" value="Ribonuclease Z/Hydroxyacylglutathione hydrolase-like"/>
    <property type="match status" value="1"/>
</dbReference>
<dbReference type="PANTHER" id="PTHR42663:SF6">
    <property type="entry name" value="HYDROLASE C777.06C-RELATED"/>
    <property type="match status" value="1"/>
</dbReference>